<dbReference type="PANTHER" id="PTHR45947:SF3">
    <property type="entry name" value="SULFOQUINOVOSYL TRANSFERASE SQD2"/>
    <property type="match status" value="1"/>
</dbReference>
<dbReference type="SUPFAM" id="SSF53756">
    <property type="entry name" value="UDP-Glycosyltransferase/glycogen phosphorylase"/>
    <property type="match status" value="1"/>
</dbReference>
<proteinExistence type="predicted"/>
<dbReference type="InterPro" id="IPR001296">
    <property type="entry name" value="Glyco_trans_1"/>
</dbReference>
<comment type="caution">
    <text evidence="3">The sequence shown here is derived from an EMBL/GenBank/DDBJ whole genome shotgun (WGS) entry which is preliminary data.</text>
</comment>
<feature type="domain" description="Glycosyl transferase family 1" evidence="1">
    <location>
        <begin position="202"/>
        <end position="367"/>
    </location>
</feature>
<dbReference type="GO" id="GO:0016758">
    <property type="term" value="F:hexosyltransferase activity"/>
    <property type="evidence" value="ECO:0007669"/>
    <property type="project" value="TreeGrafter"/>
</dbReference>
<evidence type="ECO:0000313" key="3">
    <source>
        <dbReference type="EMBL" id="NJB68362.1"/>
    </source>
</evidence>
<sequence length="395" mass="42991">MRILALSPTFLPAVGGAELLVLHVLRRLALRHEVRLVTPVLSEAILSSIGDPGYDHLVNFEVERYRDAVSLMRIRGHRVTGGLIPPFSLSAVAAVHRAVRRFRPHVLNVHYCMPTGLAVPYARSVLGVPAVLSLTGRDVPGPGVPRLWRMWHRLVGGASTETTFITDWCRRAVWGAQSRRGHIIPGGVDMADREDPARSCELRERFGVPNGGRLLFALQRFDPVKRVGVLVRAMPGILRREPGAVLVIGGKGAQLERVRSLAEVLGVARHVHFPGFVPDAEVYPLLMASDLFVFHSTYETFGIVAAQAMACGRAVVASADPALSEVVEHGRTGLLVPVGDHEAFADAVCDLLADDARRRTMGEAGYRRACAEYSWDAVADGYERVLCAASGEDCP</sequence>
<dbReference type="InterPro" id="IPR028098">
    <property type="entry name" value="Glyco_trans_4-like_N"/>
</dbReference>
<dbReference type="RefSeq" id="WP_167941435.1">
    <property type="nucleotide sequence ID" value="NZ_JAATJA010000002.1"/>
</dbReference>
<dbReference type="CDD" id="cd03801">
    <property type="entry name" value="GT4_PimA-like"/>
    <property type="match status" value="1"/>
</dbReference>
<gene>
    <name evidence="3" type="ORF">GGQ74_002035</name>
</gene>
<dbReference type="InterPro" id="IPR050194">
    <property type="entry name" value="Glycosyltransferase_grp1"/>
</dbReference>
<dbReference type="Proteomes" id="UP000580856">
    <property type="component" value="Unassembled WGS sequence"/>
</dbReference>
<keyword evidence="3" id="KW-0808">Transferase</keyword>
<dbReference type="EMBL" id="JAATJA010000002">
    <property type="protein sequence ID" value="NJB68362.1"/>
    <property type="molecule type" value="Genomic_DNA"/>
</dbReference>
<feature type="domain" description="Glycosyltransferase subfamily 4-like N-terminal" evidence="2">
    <location>
        <begin position="15"/>
        <end position="187"/>
    </location>
</feature>
<evidence type="ECO:0000259" key="2">
    <source>
        <dbReference type="Pfam" id="PF13579"/>
    </source>
</evidence>
<dbReference type="Pfam" id="PF00534">
    <property type="entry name" value="Glycos_transf_1"/>
    <property type="match status" value="1"/>
</dbReference>
<organism evidence="3 4">
    <name type="scientific">Desulfobaculum xiamenense</name>
    <dbReference type="NCBI Taxonomy" id="995050"/>
    <lineage>
        <taxon>Bacteria</taxon>
        <taxon>Pseudomonadati</taxon>
        <taxon>Thermodesulfobacteriota</taxon>
        <taxon>Desulfovibrionia</taxon>
        <taxon>Desulfovibrionales</taxon>
        <taxon>Desulfovibrionaceae</taxon>
        <taxon>Desulfobaculum</taxon>
    </lineage>
</organism>
<reference evidence="3 4" key="1">
    <citation type="submission" date="2020-03" db="EMBL/GenBank/DDBJ databases">
        <title>Genomic Encyclopedia of Type Strains, Phase IV (KMG-IV): sequencing the most valuable type-strain genomes for metagenomic binning, comparative biology and taxonomic classification.</title>
        <authorList>
            <person name="Goeker M."/>
        </authorList>
    </citation>
    <scope>NUCLEOTIDE SEQUENCE [LARGE SCALE GENOMIC DNA]</scope>
    <source>
        <strain evidence="3 4">DSM 24233</strain>
    </source>
</reference>
<evidence type="ECO:0000259" key="1">
    <source>
        <dbReference type="Pfam" id="PF00534"/>
    </source>
</evidence>
<dbReference type="Pfam" id="PF13579">
    <property type="entry name" value="Glyco_trans_4_4"/>
    <property type="match status" value="1"/>
</dbReference>
<dbReference type="PANTHER" id="PTHR45947">
    <property type="entry name" value="SULFOQUINOVOSYL TRANSFERASE SQD2"/>
    <property type="match status" value="1"/>
</dbReference>
<protein>
    <submittedName>
        <fullName evidence="3">Glycosyltransferase involved in cell wall biosynthesis</fullName>
    </submittedName>
</protein>
<accession>A0A846QPE5</accession>
<dbReference type="AlphaFoldDB" id="A0A846QPE5"/>
<evidence type="ECO:0000313" key="4">
    <source>
        <dbReference type="Proteomes" id="UP000580856"/>
    </source>
</evidence>
<dbReference type="Gene3D" id="3.40.50.2000">
    <property type="entry name" value="Glycogen Phosphorylase B"/>
    <property type="match status" value="2"/>
</dbReference>
<name>A0A846QPE5_9BACT</name>
<keyword evidence="4" id="KW-1185">Reference proteome</keyword>